<protein>
    <submittedName>
        <fullName evidence="1">Uncharacterized protein</fullName>
    </submittedName>
</protein>
<proteinExistence type="predicted"/>
<sequence>MQNAILDLVLLQIQKTKSWTPPTLQLFLHYFWRAKMLLVRILKNVIPPFVYLTRVSFKALQTVLL</sequence>
<organism evidence="1 2">
    <name type="scientific">Treponema phagedenis</name>
    <dbReference type="NCBI Taxonomy" id="162"/>
    <lineage>
        <taxon>Bacteria</taxon>
        <taxon>Pseudomonadati</taxon>
        <taxon>Spirochaetota</taxon>
        <taxon>Spirochaetia</taxon>
        <taxon>Spirochaetales</taxon>
        <taxon>Treponemataceae</taxon>
        <taxon>Treponema</taxon>
    </lineage>
</organism>
<keyword evidence="2" id="KW-1185">Reference proteome</keyword>
<dbReference type="EMBL" id="CDNC01000034">
    <property type="protein sequence ID" value="CEM62588.1"/>
    <property type="molecule type" value="Genomic_DNA"/>
</dbReference>
<dbReference type="AlphaFoldDB" id="A0A0B7GVR8"/>
<gene>
    <name evidence="1" type="ORF">TPHV1_40091</name>
</gene>
<reference evidence="2" key="1">
    <citation type="submission" date="2015-01" db="EMBL/GenBank/DDBJ databases">
        <authorList>
            <person name="Manzoor Shahid"/>
            <person name="Zubair Saima"/>
        </authorList>
    </citation>
    <scope>NUCLEOTIDE SEQUENCE [LARGE SCALE GENOMIC DNA]</scope>
    <source>
        <strain evidence="2">V1</strain>
    </source>
</reference>
<evidence type="ECO:0000313" key="1">
    <source>
        <dbReference type="EMBL" id="CEM62588.1"/>
    </source>
</evidence>
<dbReference type="Proteomes" id="UP000042527">
    <property type="component" value="Unassembled WGS sequence"/>
</dbReference>
<accession>A0A0B7GVR8</accession>
<evidence type="ECO:0000313" key="2">
    <source>
        <dbReference type="Proteomes" id="UP000042527"/>
    </source>
</evidence>
<name>A0A0B7GVR8_TREPH</name>